<dbReference type="PANTHER" id="PTHR23419">
    <property type="entry name" value="DIVALENT CATION TOLERANCE CUTA-RELATED"/>
    <property type="match status" value="1"/>
</dbReference>
<dbReference type="InterPro" id="IPR004323">
    <property type="entry name" value="Ion_tolerance_CutA"/>
</dbReference>
<dbReference type="PANTHER" id="PTHR23419:SF8">
    <property type="entry name" value="FI09726P"/>
    <property type="match status" value="1"/>
</dbReference>
<dbReference type="Pfam" id="PF03091">
    <property type="entry name" value="CutA1"/>
    <property type="match status" value="1"/>
</dbReference>
<accession>A0A0S4KVI4</accession>
<gene>
    <name evidence="2" type="primary">cutA</name>
    <name evidence="2" type="ORF">NITINOP_1511</name>
</gene>
<evidence type="ECO:0000313" key="3">
    <source>
        <dbReference type="Proteomes" id="UP000066284"/>
    </source>
</evidence>
<comment type="similarity">
    <text evidence="1">Belongs to the CutA family.</text>
</comment>
<keyword evidence="3" id="KW-1185">Reference proteome</keyword>
<name>A0A0S4KVI4_9BACT</name>
<evidence type="ECO:0000313" key="2">
    <source>
        <dbReference type="EMBL" id="CUQ66486.1"/>
    </source>
</evidence>
<organism evidence="2 3">
    <name type="scientific">Candidatus Nitrospira inopinata</name>
    <dbReference type="NCBI Taxonomy" id="1715989"/>
    <lineage>
        <taxon>Bacteria</taxon>
        <taxon>Pseudomonadati</taxon>
        <taxon>Nitrospirota</taxon>
        <taxon>Nitrospiria</taxon>
        <taxon>Nitrospirales</taxon>
        <taxon>Nitrospiraceae</taxon>
        <taxon>Nitrospira</taxon>
    </lineage>
</organism>
<dbReference type="EMBL" id="LN885086">
    <property type="protein sequence ID" value="CUQ66486.1"/>
    <property type="molecule type" value="Genomic_DNA"/>
</dbReference>
<sequence length="112" mass="12734">MALMNDESKEVLVVMVTAPNQEEADRLAEQIVHGRLAACATTVAGAESTYWWEGKLVKEREVLLLLKTTVDKFSSLQQTIQRIHPYKVPEIIALPIKDGLPQYLEWVRQETN</sequence>
<dbReference type="AlphaFoldDB" id="A0A0S4KVI4"/>
<protein>
    <submittedName>
        <fullName evidence="2">Divalent-cation tolerance protein CutA</fullName>
    </submittedName>
</protein>
<dbReference type="GO" id="GO:0010038">
    <property type="term" value="P:response to metal ion"/>
    <property type="evidence" value="ECO:0007669"/>
    <property type="project" value="InterPro"/>
</dbReference>
<dbReference type="SUPFAM" id="SSF54913">
    <property type="entry name" value="GlnB-like"/>
    <property type="match status" value="1"/>
</dbReference>
<dbReference type="InterPro" id="IPR011322">
    <property type="entry name" value="N-reg_PII-like_a/b"/>
</dbReference>
<evidence type="ECO:0000256" key="1">
    <source>
        <dbReference type="ARBA" id="ARBA00010169"/>
    </source>
</evidence>
<dbReference type="Proteomes" id="UP000066284">
    <property type="component" value="Chromosome 1"/>
</dbReference>
<dbReference type="InterPro" id="IPR015867">
    <property type="entry name" value="N-reg_PII/ATP_PRibTrfase_C"/>
</dbReference>
<proteinExistence type="inferred from homology"/>
<dbReference type="KEGG" id="nio:NITINOP_1511"/>
<dbReference type="Gene3D" id="3.30.70.120">
    <property type="match status" value="1"/>
</dbReference>
<dbReference type="STRING" id="1715989.NITINOP_1511"/>
<dbReference type="GO" id="GO:0005507">
    <property type="term" value="F:copper ion binding"/>
    <property type="evidence" value="ECO:0007669"/>
    <property type="project" value="TreeGrafter"/>
</dbReference>
<reference evidence="3" key="1">
    <citation type="submission" date="2015-09" db="EMBL/GenBank/DDBJ databases">
        <authorList>
            <person name="Daims H."/>
        </authorList>
    </citation>
    <scope>NUCLEOTIDE SEQUENCE [LARGE SCALE GENOMIC DNA]</scope>
</reference>